<dbReference type="GO" id="GO:0009523">
    <property type="term" value="C:photosystem II"/>
    <property type="evidence" value="ECO:0007669"/>
    <property type="project" value="UniProtKB-KW"/>
</dbReference>
<evidence type="ECO:0000256" key="1">
    <source>
        <dbReference type="ARBA" id="ARBA00022531"/>
    </source>
</evidence>
<keyword evidence="3" id="KW-0732">Signal</keyword>
<dbReference type="RefSeq" id="WP_201676528.1">
    <property type="nucleotide sequence ID" value="NZ_JAEQNE010000006.1"/>
</dbReference>
<dbReference type="PANTHER" id="PTHR47199:SF2">
    <property type="entry name" value="PHOTOSYSTEM II STABILITY_ASSEMBLY FACTOR HCF136, CHLOROPLASTIC"/>
    <property type="match status" value="1"/>
</dbReference>
<dbReference type="Pfam" id="PF14870">
    <property type="entry name" value="PSII_BNR"/>
    <property type="match status" value="2"/>
</dbReference>
<evidence type="ECO:0000256" key="2">
    <source>
        <dbReference type="ARBA" id="ARBA00023276"/>
    </source>
</evidence>
<feature type="signal peptide" evidence="3">
    <location>
        <begin position="1"/>
        <end position="26"/>
    </location>
</feature>
<dbReference type="GO" id="GO:0015979">
    <property type="term" value="P:photosynthesis"/>
    <property type="evidence" value="ECO:0007669"/>
    <property type="project" value="UniProtKB-KW"/>
</dbReference>
<dbReference type="GO" id="GO:0016787">
    <property type="term" value="F:hydrolase activity"/>
    <property type="evidence" value="ECO:0007669"/>
    <property type="project" value="UniProtKB-KW"/>
</dbReference>
<dbReference type="EMBL" id="JAEQNE010000006">
    <property type="protein sequence ID" value="MBL0393878.1"/>
    <property type="molecule type" value="Genomic_DNA"/>
</dbReference>
<accession>A0A936Z2P0</accession>
<dbReference type="Gene3D" id="2.130.10.10">
    <property type="entry name" value="YVTN repeat-like/Quinoprotein amine dehydrogenase"/>
    <property type="match status" value="2"/>
</dbReference>
<sequence>MKNVLRLAPALLAAALLAGATGDAVAAEGAVPRIQAAARVAHAASAKLLAGTRAGARLVAVGDHGVVLLSDDDGASWRQAASVPVDVQLNAVSFADAREGWAVGHWGVVLHTSDGGESWTVQRQSLQEDRPLFGVHFFDAREGVAVGLWSLVLATRDGGRTWTPVVLPTPEGAKKADLNLYGLFATPRGELYATSERGTLLRSVDRGQGWSYVATGYKGSFWTGAGLADGSVLVAGLRGTVYRSADGVGGWTRVDSGTAASIVAIQEKTNGGGVVAASVDGSLLRSGDAGLTFRRVAPKAGVDSLTGLVLDPSGREVMLSRQGPVR</sequence>
<keyword evidence="6" id="KW-1185">Reference proteome</keyword>
<evidence type="ECO:0000313" key="5">
    <source>
        <dbReference type="EMBL" id="MBL0393878.1"/>
    </source>
</evidence>
<dbReference type="Proteomes" id="UP000599109">
    <property type="component" value="Unassembled WGS sequence"/>
</dbReference>
<feature type="domain" description="Photosynthesis system II assembly factor Ycf48/Hcf136-like" evidence="4">
    <location>
        <begin position="125"/>
        <end position="315"/>
    </location>
</feature>
<reference evidence="5 6" key="1">
    <citation type="journal article" date="2017" name="Int. J. Syst. Evol. Microbiol.">
        <title>Ramlibacter monticola sp. nov., isolated from forest soil.</title>
        <authorList>
            <person name="Chaudhary D.K."/>
            <person name="Kim J."/>
        </authorList>
    </citation>
    <scope>NUCLEOTIDE SEQUENCE [LARGE SCALE GENOMIC DNA]</scope>
    <source>
        <strain evidence="5 6">KACC 19175</strain>
    </source>
</reference>
<dbReference type="InterPro" id="IPR028203">
    <property type="entry name" value="PSII_CF48-like_dom"/>
</dbReference>
<feature type="domain" description="Photosynthesis system II assembly factor Ycf48/Hcf136-like" evidence="4">
    <location>
        <begin position="61"/>
        <end position="120"/>
    </location>
</feature>
<keyword evidence="1" id="KW-0602">Photosynthesis</keyword>
<keyword evidence="2" id="KW-0604">Photosystem II</keyword>
<dbReference type="SUPFAM" id="SSF110296">
    <property type="entry name" value="Oligoxyloglucan reducing end-specific cellobiohydrolase"/>
    <property type="match status" value="1"/>
</dbReference>
<evidence type="ECO:0000313" key="6">
    <source>
        <dbReference type="Proteomes" id="UP000599109"/>
    </source>
</evidence>
<protein>
    <submittedName>
        <fullName evidence="5">Glycosyl hydrolase</fullName>
    </submittedName>
</protein>
<evidence type="ECO:0000259" key="4">
    <source>
        <dbReference type="Pfam" id="PF14870"/>
    </source>
</evidence>
<gene>
    <name evidence="5" type="ORF">JJ685_22260</name>
</gene>
<feature type="chain" id="PRO_5036967197" evidence="3">
    <location>
        <begin position="27"/>
        <end position="326"/>
    </location>
</feature>
<name>A0A936Z2P0_9BURK</name>
<dbReference type="PANTHER" id="PTHR47199">
    <property type="entry name" value="PHOTOSYSTEM II STABILITY/ASSEMBLY FACTOR HCF136, CHLOROPLASTIC"/>
    <property type="match status" value="1"/>
</dbReference>
<proteinExistence type="predicted"/>
<keyword evidence="5" id="KW-0378">Hydrolase</keyword>
<organism evidence="5 6">
    <name type="scientific">Ramlibacter monticola</name>
    <dbReference type="NCBI Taxonomy" id="1926872"/>
    <lineage>
        <taxon>Bacteria</taxon>
        <taxon>Pseudomonadati</taxon>
        <taxon>Pseudomonadota</taxon>
        <taxon>Betaproteobacteria</taxon>
        <taxon>Burkholderiales</taxon>
        <taxon>Comamonadaceae</taxon>
        <taxon>Ramlibacter</taxon>
    </lineage>
</organism>
<dbReference type="AlphaFoldDB" id="A0A936Z2P0"/>
<evidence type="ECO:0000256" key="3">
    <source>
        <dbReference type="SAM" id="SignalP"/>
    </source>
</evidence>
<dbReference type="InterPro" id="IPR015943">
    <property type="entry name" value="WD40/YVTN_repeat-like_dom_sf"/>
</dbReference>
<comment type="caution">
    <text evidence="5">The sequence shown here is derived from an EMBL/GenBank/DDBJ whole genome shotgun (WGS) entry which is preliminary data.</text>
</comment>